<evidence type="ECO:0000256" key="2">
    <source>
        <dbReference type="ARBA" id="ARBA00023002"/>
    </source>
</evidence>
<dbReference type="EMBL" id="JACTNG010000001">
    <property type="protein sequence ID" value="MBO1078078.1"/>
    <property type="molecule type" value="Genomic_DNA"/>
</dbReference>
<keyword evidence="2" id="KW-0560">Oxidoreductase</keyword>
<dbReference type="PANTHER" id="PTHR44196">
    <property type="entry name" value="DEHYDROGENASE/REDUCTASE SDR FAMILY MEMBER 7B"/>
    <property type="match status" value="1"/>
</dbReference>
<evidence type="ECO:0000256" key="3">
    <source>
        <dbReference type="RuleBase" id="RU000363"/>
    </source>
</evidence>
<evidence type="ECO:0000313" key="4">
    <source>
        <dbReference type="EMBL" id="MBO1078078.1"/>
    </source>
</evidence>
<dbReference type="InterPro" id="IPR002347">
    <property type="entry name" value="SDR_fam"/>
</dbReference>
<evidence type="ECO:0000256" key="1">
    <source>
        <dbReference type="ARBA" id="ARBA00006484"/>
    </source>
</evidence>
<comment type="similarity">
    <text evidence="1 3">Belongs to the short-chain dehydrogenases/reductases (SDR) family.</text>
</comment>
<dbReference type="NCBIfam" id="NF005495">
    <property type="entry name" value="PRK07109.1"/>
    <property type="match status" value="1"/>
</dbReference>
<comment type="caution">
    <text evidence="4">The sequence shown here is derived from an EMBL/GenBank/DDBJ whole genome shotgun (WGS) entry which is preliminary data.</text>
</comment>
<dbReference type="Pfam" id="PF00106">
    <property type="entry name" value="adh_short"/>
    <property type="match status" value="1"/>
</dbReference>
<reference evidence="4 5" key="1">
    <citation type="submission" date="2020-09" db="EMBL/GenBank/DDBJ databases">
        <title>Roseomonas.</title>
        <authorList>
            <person name="Zhu W."/>
        </authorList>
    </citation>
    <scope>NUCLEOTIDE SEQUENCE [LARGE SCALE GENOMIC DNA]</scope>
    <source>
        <strain evidence="4 5">573</strain>
    </source>
</reference>
<dbReference type="InterPro" id="IPR020904">
    <property type="entry name" value="Sc_DH/Rdtase_CS"/>
</dbReference>
<dbReference type="RefSeq" id="WP_207415538.1">
    <property type="nucleotide sequence ID" value="NZ_CP061179.1"/>
</dbReference>
<protein>
    <submittedName>
        <fullName evidence="4">SDR family oxidoreductase</fullName>
    </submittedName>
</protein>
<dbReference type="SUPFAM" id="SSF51735">
    <property type="entry name" value="NAD(P)-binding Rossmann-fold domains"/>
    <property type="match status" value="1"/>
</dbReference>
<evidence type="ECO:0000313" key="5">
    <source>
        <dbReference type="Proteomes" id="UP001518989"/>
    </source>
</evidence>
<sequence length="328" mass="36077">MIVVITGAGAGVGRATADEFARAGYDVALLSRDPDRLEQAADYAREQGVRALTIPTDVADAAAVEAAAEKVEHELGPIDIWVNVAMATVFSPVAKLTAEEVERGTRVTYLGQVHGMMSALKRMRTRDRGVIVNVGSALAYRSVPLQSVYCGAKAAIRGFTDSLRSEIIHDKLNVRLTMVDLPAVNTPQFDWALNKMGRRAQPVAPIFEPEVPARAIRFAAEHDRRNVWVGYPTVQAILANRIAPAFLDRYLAKSGYSAQLTDEKHPDDAPNNLFVPVKGDYGSHGRFDARSKPRSIQMFTERHRTAFWSLAGILAVFGLHRLARRFDV</sequence>
<dbReference type="InterPro" id="IPR036291">
    <property type="entry name" value="NAD(P)-bd_dom_sf"/>
</dbReference>
<keyword evidence="5" id="KW-1185">Reference proteome</keyword>
<dbReference type="Proteomes" id="UP001518989">
    <property type="component" value="Unassembled WGS sequence"/>
</dbReference>
<dbReference type="PRINTS" id="PR00081">
    <property type="entry name" value="GDHRDH"/>
</dbReference>
<dbReference type="PRINTS" id="PR00080">
    <property type="entry name" value="SDRFAMILY"/>
</dbReference>
<gene>
    <name evidence="4" type="ORF">IAI61_03475</name>
</gene>
<proteinExistence type="inferred from homology"/>
<dbReference type="PANTHER" id="PTHR44196:SF1">
    <property type="entry name" value="DEHYDROGENASE_REDUCTASE SDR FAMILY MEMBER 7B"/>
    <property type="match status" value="1"/>
</dbReference>
<dbReference type="Gene3D" id="3.40.50.720">
    <property type="entry name" value="NAD(P)-binding Rossmann-like Domain"/>
    <property type="match status" value="1"/>
</dbReference>
<organism evidence="4 5">
    <name type="scientific">Roseomonas haemaphysalidis</name>
    <dbReference type="NCBI Taxonomy" id="2768162"/>
    <lineage>
        <taxon>Bacteria</taxon>
        <taxon>Pseudomonadati</taxon>
        <taxon>Pseudomonadota</taxon>
        <taxon>Alphaproteobacteria</taxon>
        <taxon>Acetobacterales</taxon>
        <taxon>Roseomonadaceae</taxon>
        <taxon>Roseomonas</taxon>
    </lineage>
</organism>
<accession>A0ABS3KN99</accession>
<dbReference type="PROSITE" id="PS00061">
    <property type="entry name" value="ADH_SHORT"/>
    <property type="match status" value="1"/>
</dbReference>
<name>A0ABS3KN99_9PROT</name>